<reference evidence="3 4" key="1">
    <citation type="submission" date="2018-08" db="EMBL/GenBank/DDBJ databases">
        <title>A genome reference for cultivated species of the human gut microbiota.</title>
        <authorList>
            <person name="Zou Y."/>
            <person name="Xue W."/>
            <person name="Luo G."/>
        </authorList>
    </citation>
    <scope>NUCLEOTIDE SEQUENCE [LARGE SCALE GENOMIC DNA]</scope>
    <source>
        <strain evidence="3 4">AM27-11</strain>
    </source>
</reference>
<dbReference type="CDD" id="cd03801">
    <property type="entry name" value="GT4_PimA-like"/>
    <property type="match status" value="1"/>
</dbReference>
<dbReference type="Proteomes" id="UP000286271">
    <property type="component" value="Unassembled WGS sequence"/>
</dbReference>
<dbReference type="InterPro" id="IPR001296">
    <property type="entry name" value="Glyco_trans_1"/>
</dbReference>
<evidence type="ECO:0000259" key="2">
    <source>
        <dbReference type="Pfam" id="PF13439"/>
    </source>
</evidence>
<dbReference type="EMBL" id="QSKW01000002">
    <property type="protein sequence ID" value="RHF00036.1"/>
    <property type="molecule type" value="Genomic_DNA"/>
</dbReference>
<dbReference type="InterPro" id="IPR050194">
    <property type="entry name" value="Glycosyltransferase_grp1"/>
</dbReference>
<protein>
    <submittedName>
        <fullName evidence="3">Glycosyltransferase family 1 protein</fullName>
    </submittedName>
</protein>
<feature type="domain" description="Glycosyltransferase subfamily 4-like N-terminal" evidence="2">
    <location>
        <begin position="18"/>
        <end position="160"/>
    </location>
</feature>
<gene>
    <name evidence="3" type="ORF">DW707_02195</name>
</gene>
<feature type="domain" description="Glycosyl transferase family 1" evidence="1">
    <location>
        <begin position="185"/>
        <end position="346"/>
    </location>
</feature>
<dbReference type="Gene3D" id="3.40.50.2000">
    <property type="entry name" value="Glycogen Phosphorylase B"/>
    <property type="match status" value="2"/>
</dbReference>
<keyword evidence="3" id="KW-0808">Transferase</keyword>
<proteinExistence type="predicted"/>
<dbReference type="PANTHER" id="PTHR45947">
    <property type="entry name" value="SULFOQUINOVOSYL TRANSFERASE SQD2"/>
    <property type="match status" value="1"/>
</dbReference>
<evidence type="ECO:0000259" key="1">
    <source>
        <dbReference type="Pfam" id="PF00534"/>
    </source>
</evidence>
<dbReference type="SUPFAM" id="SSF53756">
    <property type="entry name" value="UDP-Glycosyltransferase/glycogen phosphorylase"/>
    <property type="match status" value="1"/>
</dbReference>
<dbReference type="InterPro" id="IPR028098">
    <property type="entry name" value="Glyco_trans_4-like_N"/>
</dbReference>
<dbReference type="Pfam" id="PF13439">
    <property type="entry name" value="Glyco_transf_4"/>
    <property type="match status" value="1"/>
</dbReference>
<dbReference type="AlphaFoldDB" id="A0A414LYL5"/>
<sequence>MEKRKILIILNYYVPYISGVTEYARLAAEMLVKEGHDVTVLTSNHANLKSYEKINGVHVYRAKVLFKISKGTVSLQYITLARKLAKQADVVNIHCPMLESGLISLLIPKSKIVTMYHCDVNLPKSIFNNFIVKVMDMMHRICLSRSKIITVTSIDYAEHSRVAAKFKDKLIGVTAPVKEYCSVSVEKNSNKKIIGFCGRIVEEKGIDVLLKAYKIIKKQLPETELQIAGDYKNIAGGSIYPVLKQYIENNNILDVKFLGKIPEEKMPEFFSGLDVFVLPSINSLEAFGMVQVEAMRCGTPVVASDLYGVRTIVQNTGAGLVSKKNDPENLAECIMEVLNNKDKYSRSLEEIEMHYSNKIWSQKYINVLLKG</sequence>
<dbReference type="GO" id="GO:0016757">
    <property type="term" value="F:glycosyltransferase activity"/>
    <property type="evidence" value="ECO:0007669"/>
    <property type="project" value="InterPro"/>
</dbReference>
<organism evidence="3 4">
    <name type="scientific">Roseburia inulinivorans</name>
    <dbReference type="NCBI Taxonomy" id="360807"/>
    <lineage>
        <taxon>Bacteria</taxon>
        <taxon>Bacillati</taxon>
        <taxon>Bacillota</taxon>
        <taxon>Clostridia</taxon>
        <taxon>Lachnospirales</taxon>
        <taxon>Lachnospiraceae</taxon>
        <taxon>Roseburia</taxon>
    </lineage>
</organism>
<dbReference type="RefSeq" id="WP_118929712.1">
    <property type="nucleotide sequence ID" value="NZ_QSKW01000002.1"/>
</dbReference>
<dbReference type="Pfam" id="PF00534">
    <property type="entry name" value="Glycos_transf_1"/>
    <property type="match status" value="1"/>
</dbReference>
<dbReference type="PANTHER" id="PTHR45947:SF3">
    <property type="entry name" value="SULFOQUINOVOSYL TRANSFERASE SQD2"/>
    <property type="match status" value="1"/>
</dbReference>
<name>A0A414LYL5_9FIRM</name>
<evidence type="ECO:0000313" key="3">
    <source>
        <dbReference type="EMBL" id="RHF00036.1"/>
    </source>
</evidence>
<accession>A0A414LYL5</accession>
<comment type="caution">
    <text evidence="3">The sequence shown here is derived from an EMBL/GenBank/DDBJ whole genome shotgun (WGS) entry which is preliminary data.</text>
</comment>
<evidence type="ECO:0000313" key="4">
    <source>
        <dbReference type="Proteomes" id="UP000286271"/>
    </source>
</evidence>